<dbReference type="Pfam" id="PF22124">
    <property type="entry name" value="Glyco_hydro_95_cat"/>
    <property type="match status" value="1"/>
</dbReference>
<evidence type="ECO:0000313" key="4">
    <source>
        <dbReference type="Proteomes" id="UP000002007"/>
    </source>
</evidence>
<protein>
    <submittedName>
        <fullName evidence="3">1,2-alpha-L-fucosidase</fullName>
        <ecNumber evidence="3">3.2.1.63</ecNumber>
    </submittedName>
</protein>
<dbReference type="PANTHER" id="PTHR31084">
    <property type="entry name" value="ALPHA-L-FUCOSIDASE 2"/>
    <property type="match status" value="1"/>
</dbReference>
<feature type="domain" description="Alpha fucosidase A-like C-terminal" evidence="1">
    <location>
        <begin position="220"/>
        <end position="284"/>
    </location>
</feature>
<evidence type="ECO:0000259" key="2">
    <source>
        <dbReference type="Pfam" id="PF22124"/>
    </source>
</evidence>
<dbReference type="AlphaFoldDB" id="A9WRZ2"/>
<dbReference type="HOGENOM" id="CLU_920925_0_0_11"/>
<gene>
    <name evidence="3" type="ordered locus">RSal33209_2699</name>
</gene>
<keyword evidence="4" id="KW-1185">Reference proteome</keyword>
<dbReference type="eggNOG" id="COG1554">
    <property type="taxonomic scope" value="Bacteria"/>
</dbReference>
<dbReference type="CAZy" id="GH95">
    <property type="family name" value="Glycoside Hydrolase Family 95"/>
</dbReference>
<name>A9WRZ2_RENSM</name>
<dbReference type="InterPro" id="IPR008928">
    <property type="entry name" value="6-hairpin_glycosidase_sf"/>
</dbReference>
<accession>A9WRZ2</accession>
<dbReference type="Gene3D" id="1.50.10.10">
    <property type="match status" value="1"/>
</dbReference>
<reference evidence="4" key="1">
    <citation type="journal article" date="2008" name="J. Bacteriol.">
        <title>Genome sequence of the fish pathogen Renibacterium salmoninarum suggests reductive evolution away from an environmental Arthrobacter ancestor.</title>
        <authorList>
            <person name="Wiens G.D."/>
            <person name="Rockey D.D."/>
            <person name="Wu Z."/>
            <person name="Chang J."/>
            <person name="Levy R."/>
            <person name="Crane S."/>
            <person name="Chen D.S."/>
            <person name="Capri G.R."/>
            <person name="Burnett J.R."/>
            <person name="Sudheesh P.S."/>
            <person name="Schipma M.J."/>
            <person name="Burd H."/>
            <person name="Bhattacharyya A."/>
            <person name="Rhodes L.D."/>
            <person name="Kaul R."/>
            <person name="Strom M.S."/>
        </authorList>
    </citation>
    <scope>NUCLEOTIDE SEQUENCE [LARGE SCALE GENOMIC DNA]</scope>
    <source>
        <strain evidence="4">ATCC 33209 / DSM 20767 / JCM 11484 / NBRC 15589 / NCIMB 2235</strain>
    </source>
</reference>
<dbReference type="SUPFAM" id="SSF48208">
    <property type="entry name" value="Six-hairpin glycosidases"/>
    <property type="match status" value="1"/>
</dbReference>
<dbReference type="Pfam" id="PF21307">
    <property type="entry name" value="Glyco_hydro_95_C"/>
    <property type="match status" value="1"/>
</dbReference>
<dbReference type="GO" id="GO:0005975">
    <property type="term" value="P:carbohydrate metabolic process"/>
    <property type="evidence" value="ECO:0007669"/>
    <property type="project" value="InterPro"/>
</dbReference>
<dbReference type="STRING" id="288705.RSal33209_2699"/>
<dbReference type="GO" id="GO:0047513">
    <property type="term" value="F:1,2-alpha-L-fucosidase activity"/>
    <property type="evidence" value="ECO:0007669"/>
    <property type="project" value="UniProtKB-EC"/>
</dbReference>
<sequence>MVDDGKGKLVVTDSWSPEQTIGQAWRNTKVGFETVAFYHEDGVSMDQEFAWMAFNNYVQAAQILGRDAAYQSTAAALRDQLHTPSIGSWGQLQEWYNDKDVKTNTHRHLSHLVGLFPGDRISLGTTPELAAAARVSLAARGIGPTGWSAAWGANCWATLGDSQKAMAGLKNLLNPVPSSRDKIEMSGGGCVYPNLFDAHPPFQIDGNFGGAHAIIQMLMQSTLNTIDVLPAIPAEWPAGSFTGLRARGGFSLDFRWNAGKLTQLKVTSLAGGATTVRYAGLSKTLTLTKGETVMLDGSLKTF</sequence>
<dbReference type="KEGG" id="rsa:RSal33209_2699"/>
<evidence type="ECO:0000259" key="1">
    <source>
        <dbReference type="Pfam" id="PF21307"/>
    </source>
</evidence>
<dbReference type="EC" id="3.2.1.63" evidence="3"/>
<dbReference type="InterPro" id="IPR054363">
    <property type="entry name" value="GH95_cat"/>
</dbReference>
<dbReference type="EMBL" id="CP000910">
    <property type="protein sequence ID" value="ABY24424.1"/>
    <property type="molecule type" value="Genomic_DNA"/>
</dbReference>
<dbReference type="InterPro" id="IPR012341">
    <property type="entry name" value="6hp_glycosidase-like_sf"/>
</dbReference>
<proteinExistence type="predicted"/>
<organism evidence="3 4">
    <name type="scientific">Renibacterium salmoninarum (strain ATCC 33209 / DSM 20767 / JCM 11484 / NBRC 15589 / NCIMB 2235)</name>
    <dbReference type="NCBI Taxonomy" id="288705"/>
    <lineage>
        <taxon>Bacteria</taxon>
        <taxon>Bacillati</taxon>
        <taxon>Actinomycetota</taxon>
        <taxon>Actinomycetes</taxon>
        <taxon>Micrococcales</taxon>
        <taxon>Micrococcaceae</taxon>
        <taxon>Renibacterium</taxon>
    </lineage>
</organism>
<keyword evidence="3" id="KW-0326">Glycosidase</keyword>
<feature type="domain" description="Glycosyl hydrolase family 95 catalytic" evidence="2">
    <location>
        <begin position="2"/>
        <end position="218"/>
    </location>
</feature>
<dbReference type="PANTHER" id="PTHR31084:SF0">
    <property type="entry name" value="ALPHA-L-FUCOSIDASE 2"/>
    <property type="match status" value="1"/>
</dbReference>
<dbReference type="Proteomes" id="UP000002007">
    <property type="component" value="Chromosome"/>
</dbReference>
<keyword evidence="3" id="KW-0378">Hydrolase</keyword>
<evidence type="ECO:0000313" key="3">
    <source>
        <dbReference type="EMBL" id="ABY24424.1"/>
    </source>
</evidence>
<dbReference type="InterPro" id="IPR049053">
    <property type="entry name" value="AFCA-like_C"/>
</dbReference>